<dbReference type="Proteomes" id="UP001595868">
    <property type="component" value="Unassembled WGS sequence"/>
</dbReference>
<dbReference type="EMBL" id="JBHSBN010000045">
    <property type="protein sequence ID" value="MFC4110540.1"/>
    <property type="molecule type" value="Genomic_DNA"/>
</dbReference>
<name>A0ABV8KXG4_9ACTN</name>
<proteinExistence type="predicted"/>
<keyword evidence="2" id="KW-1185">Reference proteome</keyword>
<comment type="caution">
    <text evidence="1">The sequence shown here is derived from an EMBL/GenBank/DDBJ whole genome shotgun (WGS) entry which is preliminary data.</text>
</comment>
<sequence>MAVPTDPYLLRNLIRCAEHDLGMTCSLPIRDIMNRVYRCPARDCWTGTIHAAGIEGMAWRAAEQKATLRDVQPEFRRAALEALLDRVIVGGDPKIRYVWRTWTGCTNDQ</sequence>
<organism evidence="1 2">
    <name type="scientific">Micromonospora zhanjiangensis</name>
    <dbReference type="NCBI Taxonomy" id="1522057"/>
    <lineage>
        <taxon>Bacteria</taxon>
        <taxon>Bacillati</taxon>
        <taxon>Actinomycetota</taxon>
        <taxon>Actinomycetes</taxon>
        <taxon>Micromonosporales</taxon>
        <taxon>Micromonosporaceae</taxon>
        <taxon>Micromonospora</taxon>
    </lineage>
</organism>
<protein>
    <submittedName>
        <fullName evidence="1">Uncharacterized protein</fullName>
    </submittedName>
</protein>
<evidence type="ECO:0000313" key="1">
    <source>
        <dbReference type="EMBL" id="MFC4110540.1"/>
    </source>
</evidence>
<dbReference type="RefSeq" id="WP_377553041.1">
    <property type="nucleotide sequence ID" value="NZ_JBHSBN010000045.1"/>
</dbReference>
<evidence type="ECO:0000313" key="2">
    <source>
        <dbReference type="Proteomes" id="UP001595868"/>
    </source>
</evidence>
<reference evidence="2" key="1">
    <citation type="journal article" date="2019" name="Int. J. Syst. Evol. Microbiol.">
        <title>The Global Catalogue of Microorganisms (GCM) 10K type strain sequencing project: providing services to taxonomists for standard genome sequencing and annotation.</title>
        <authorList>
            <consortium name="The Broad Institute Genomics Platform"/>
            <consortium name="The Broad Institute Genome Sequencing Center for Infectious Disease"/>
            <person name="Wu L."/>
            <person name="Ma J."/>
        </authorList>
    </citation>
    <scope>NUCLEOTIDE SEQUENCE [LARGE SCALE GENOMIC DNA]</scope>
    <source>
        <strain evidence="2">2902at01</strain>
    </source>
</reference>
<gene>
    <name evidence="1" type="ORF">ACFOX0_32050</name>
</gene>
<accession>A0ABV8KXG4</accession>